<dbReference type="EMBL" id="CAEZSP010000003">
    <property type="protein sequence ID" value="CAB4536077.1"/>
    <property type="molecule type" value="Genomic_DNA"/>
</dbReference>
<evidence type="ECO:0000313" key="2">
    <source>
        <dbReference type="EMBL" id="CAB4618989.1"/>
    </source>
</evidence>
<dbReference type="CDD" id="cd07067">
    <property type="entry name" value="HP_PGM_like"/>
    <property type="match status" value="1"/>
</dbReference>
<dbReference type="EMBL" id="CAEZVG010000008">
    <property type="protein sequence ID" value="CAB4618989.1"/>
    <property type="molecule type" value="Genomic_DNA"/>
</dbReference>
<dbReference type="Pfam" id="PF00300">
    <property type="entry name" value="His_Phos_1"/>
    <property type="match status" value="1"/>
</dbReference>
<dbReference type="InterPro" id="IPR029033">
    <property type="entry name" value="His_PPase_superfam"/>
</dbReference>
<dbReference type="SUPFAM" id="SSF53254">
    <property type="entry name" value="Phosphoglycerate mutase-like"/>
    <property type="match status" value="1"/>
</dbReference>
<proteinExistence type="predicted"/>
<dbReference type="PANTHER" id="PTHR48100">
    <property type="entry name" value="BROAD-SPECIFICITY PHOSPHATASE YOR283W-RELATED"/>
    <property type="match status" value="1"/>
</dbReference>
<dbReference type="AlphaFoldDB" id="A0A6J6BBN2"/>
<dbReference type="Gene3D" id="3.40.50.1240">
    <property type="entry name" value="Phosphoglycerate mutase-like"/>
    <property type="match status" value="1"/>
</dbReference>
<organism evidence="1">
    <name type="scientific">freshwater metagenome</name>
    <dbReference type="NCBI Taxonomy" id="449393"/>
    <lineage>
        <taxon>unclassified sequences</taxon>
        <taxon>metagenomes</taxon>
        <taxon>ecological metagenomes</taxon>
    </lineage>
</organism>
<dbReference type="InterPro" id="IPR050275">
    <property type="entry name" value="PGM_Phosphatase"/>
</dbReference>
<dbReference type="GO" id="GO:0016791">
    <property type="term" value="F:phosphatase activity"/>
    <property type="evidence" value="ECO:0007669"/>
    <property type="project" value="TreeGrafter"/>
</dbReference>
<protein>
    <submittedName>
        <fullName evidence="1">Unannotated protein</fullName>
    </submittedName>
</protein>
<dbReference type="PANTHER" id="PTHR48100:SF51">
    <property type="entry name" value="PHOSPHOGLYCERATE MUTASE"/>
    <property type="match status" value="1"/>
</dbReference>
<dbReference type="InterPro" id="IPR013078">
    <property type="entry name" value="His_Pase_superF_clade-1"/>
</dbReference>
<gene>
    <name evidence="1" type="ORF">UFOPK1440_00149</name>
    <name evidence="2" type="ORF">UFOPK1946_00299</name>
</gene>
<dbReference type="GO" id="GO:0005737">
    <property type="term" value="C:cytoplasm"/>
    <property type="evidence" value="ECO:0007669"/>
    <property type="project" value="TreeGrafter"/>
</dbReference>
<name>A0A6J6BBN2_9ZZZZ</name>
<dbReference type="SMART" id="SM00855">
    <property type="entry name" value="PGAM"/>
    <property type="match status" value="1"/>
</dbReference>
<reference evidence="1" key="1">
    <citation type="submission" date="2020-05" db="EMBL/GenBank/DDBJ databases">
        <authorList>
            <person name="Chiriac C."/>
            <person name="Salcher M."/>
            <person name="Ghai R."/>
            <person name="Kavagutti S V."/>
        </authorList>
    </citation>
    <scope>NUCLEOTIDE SEQUENCE</scope>
</reference>
<evidence type="ECO:0000313" key="1">
    <source>
        <dbReference type="EMBL" id="CAB4536077.1"/>
    </source>
</evidence>
<accession>A0A6J6BBN2</accession>
<sequence length="217" mass="24353">MVVTFSLYDCPMSSTVHVLRHGEVENPQKILYGRQPGWRLSQRGQEMAEALGDWSKSINLGALHVSPLQRAQETAAPIAKAHSIEIHTDERLIEAANIFEGKPFGIGDGVLRHPSAWRHLYNPWKPSWGEPYEEQINRMLAAVFAAKNAAGDKDAIVVSHQLPIWILRSAIENRRLIHDPRKRECTLASVTSVHFDDEGLISGTSYSEPARHLLPKK</sequence>